<organism evidence="1 2">
    <name type="scientific">Natronosalvus hydrolyticus</name>
    <dbReference type="NCBI Taxonomy" id="2979988"/>
    <lineage>
        <taxon>Archaea</taxon>
        <taxon>Methanobacteriati</taxon>
        <taxon>Methanobacteriota</taxon>
        <taxon>Stenosarchaea group</taxon>
        <taxon>Halobacteria</taxon>
        <taxon>Halobacteriales</taxon>
        <taxon>Natrialbaceae</taxon>
        <taxon>Natronosalvus</taxon>
    </lineage>
</organism>
<accession>A0AAP2Z6J2</accession>
<comment type="caution">
    <text evidence="1">The sequence shown here is derived from an EMBL/GenBank/DDBJ whole genome shotgun (WGS) entry which is preliminary data.</text>
</comment>
<dbReference type="RefSeq" id="WP_342807003.1">
    <property type="nucleotide sequence ID" value="NZ_JAOPJZ010000002.1"/>
</dbReference>
<evidence type="ECO:0000313" key="1">
    <source>
        <dbReference type="EMBL" id="MCU4751340.1"/>
    </source>
</evidence>
<reference evidence="1 2" key="1">
    <citation type="submission" date="2022-09" db="EMBL/GenBank/DDBJ databases">
        <title>Enrichment on poylsaccharides allowed isolation of novel metabolic and taxonomic groups of Haloarchaea.</title>
        <authorList>
            <person name="Sorokin D.Y."/>
            <person name="Elcheninov A.G."/>
            <person name="Khizhniak T.V."/>
            <person name="Kolganova T.V."/>
            <person name="Kublanov I.V."/>
        </authorList>
    </citation>
    <scope>NUCLEOTIDE SEQUENCE [LARGE SCALE GENOMIC DNA]</scope>
    <source>
        <strain evidence="1 2">AArc-curdl1</strain>
    </source>
</reference>
<proteinExistence type="predicted"/>
<dbReference type="InterPro" id="IPR011747">
    <property type="entry name" value="CHP02241"/>
</dbReference>
<dbReference type="NCBIfam" id="TIGR02241">
    <property type="entry name" value="conserved hypothetical phage tail region protein"/>
    <property type="match status" value="1"/>
</dbReference>
<sequence>MPDRHGPMRTGRFKVEIDDVEVPGWQSVDIPTRWTEQGEYREGDEPDWEKKIWGQTHFADLEMERGVQPGDTRIFDWAEEVRMGDVDDGRKELAVVMMDEEGAPQIRWEFQGAWIKVYDPPKLDAGADGDVATESITVAFDKMVRIEQ</sequence>
<keyword evidence="2" id="KW-1185">Reference proteome</keyword>
<dbReference type="PANTHER" id="PTHR38009:SF1">
    <property type="entry name" value="CONSERVED HYPOTHETICAL PHAGE TAIL PROTEIN"/>
    <property type="match status" value="1"/>
</dbReference>
<dbReference type="PANTHER" id="PTHR38009">
    <property type="entry name" value="CONSERVED HYPOTHETICAL PHAGE TAIL PROTEIN"/>
    <property type="match status" value="1"/>
</dbReference>
<gene>
    <name evidence="1" type="ORF">OB919_04985</name>
</gene>
<protein>
    <submittedName>
        <fullName evidence="1">Phage tail protein</fullName>
    </submittedName>
</protein>
<dbReference type="AlphaFoldDB" id="A0AAP2Z6J2"/>
<dbReference type="InterPro" id="IPR010667">
    <property type="entry name" value="Phage_T4_Gp19"/>
</dbReference>
<name>A0AAP2Z6J2_9EURY</name>
<dbReference type="EMBL" id="JAOPJZ010000002">
    <property type="protein sequence ID" value="MCU4751340.1"/>
    <property type="molecule type" value="Genomic_DNA"/>
</dbReference>
<dbReference type="Proteomes" id="UP001321047">
    <property type="component" value="Unassembled WGS sequence"/>
</dbReference>
<evidence type="ECO:0000313" key="2">
    <source>
        <dbReference type="Proteomes" id="UP001321047"/>
    </source>
</evidence>
<dbReference type="GO" id="GO:0005198">
    <property type="term" value="F:structural molecule activity"/>
    <property type="evidence" value="ECO:0007669"/>
    <property type="project" value="InterPro"/>
</dbReference>
<dbReference type="Pfam" id="PF06841">
    <property type="entry name" value="Phage_T4_gp19"/>
    <property type="match status" value="1"/>
</dbReference>